<dbReference type="InterPro" id="IPR016181">
    <property type="entry name" value="Acyl_CoA_acyltransferase"/>
</dbReference>
<feature type="region of interest" description="Disordered" evidence="2">
    <location>
        <begin position="116"/>
        <end position="146"/>
    </location>
</feature>
<sequence length="810" mass="91620">MECRYTHSGERQAELLLQVIETYGIASKIGWYTIDNATSNNTILQHLERLLYAKGISFNAEQRRVRCIAHIINLSLQAFLLASSKEALEAAFTEAAEVEGEELINTFSDVLAERRKREAEERSTEKDQAVQEPRKRRRANTAESVASQESTADKFVGIENIPALRKLMILLNCSAVLLSTWTYGEILRAKMMKPQIVEFMFQHEVALGDNRLTGEDWQILDRAHEFLETFAEATLYAEGKSSIAQSLLIIEILLKKFEDEKKRYSSRPEKDLQVHKVLGVRVTRDRKHRTIFLDQEQYLCAVLDKFGMSSKKHKDKKIPSADYTLFRPATDNDTRIDTTEYQQGIGSLMFAMVLTRPDIAFTLGKLSQHMSDPAEHHGYALKNLLRKANSIPATPRCLDPNYIKLLVVAAFLNISSLLASSPRYSEVEYTANSNPEALTLKLPHPYLTSYEITTSLAGHQVLLAKSTSSSQAIPPPEVLHNNTLFFSNIAFLADNAVPPTGDNSSWARARKSPHLTVSWTAEPPSVPQIWLVAYALVTLHPLVEHLRVVFSGKNSDLVVQQLHATGLYHPHPKPSNVSAPQDGHLLLRGTFWQGAASPFGARPVWAPELDASNKPIANYPAFPFHNALVTQFPAVPRHTSHPVRKPKPQPGSVVYSRWIPHLKEHFTLIALDYTNLDHLSLFHNWQNDPREDHIGAYYQSSPYDRGRHSLVGDIRFRGPYRVSAWWSSLVHYLFLDEPRTWNLVGEPAATSSTVLAYDFAHGFHVEKLLDLPHKRSALMIVNREKFFTLSPFVWDGEQKVRPSLDPITKL</sequence>
<dbReference type="GO" id="GO:0016410">
    <property type="term" value="F:N-acyltransferase activity"/>
    <property type="evidence" value="ECO:0007669"/>
    <property type="project" value="TreeGrafter"/>
</dbReference>
<dbReference type="SUPFAM" id="SSF53098">
    <property type="entry name" value="Ribonuclease H-like"/>
    <property type="match status" value="1"/>
</dbReference>
<proteinExistence type="inferred from homology"/>
<organism evidence="3 4">
    <name type="scientific">Pyrenophora tritici-repentis</name>
    <dbReference type="NCBI Taxonomy" id="45151"/>
    <lineage>
        <taxon>Eukaryota</taxon>
        <taxon>Fungi</taxon>
        <taxon>Dikarya</taxon>
        <taxon>Ascomycota</taxon>
        <taxon>Pezizomycotina</taxon>
        <taxon>Dothideomycetes</taxon>
        <taxon>Pleosporomycetidae</taxon>
        <taxon>Pleosporales</taxon>
        <taxon>Pleosporineae</taxon>
        <taxon>Pleosporaceae</taxon>
        <taxon>Pyrenophora</taxon>
    </lineage>
</organism>
<comment type="caution">
    <text evidence="3">The sequence shown here is derived from an EMBL/GenBank/DDBJ whole genome shotgun (WGS) entry which is preliminary data.</text>
</comment>
<evidence type="ECO:0000256" key="1">
    <source>
        <dbReference type="ARBA" id="ARBA00009893"/>
    </source>
</evidence>
<comment type="similarity">
    <text evidence="1">Belongs to the lysine N-acyltransferase MbtK family.</text>
</comment>
<evidence type="ECO:0000256" key="2">
    <source>
        <dbReference type="SAM" id="MobiDB-lite"/>
    </source>
</evidence>
<name>A0A834S1T4_9PLEO</name>
<reference evidence="3 4" key="1">
    <citation type="journal article" date="2018" name="BMC Genomics">
        <title>Comparative genomics of the wheat fungal pathogen Pyrenophora tritici-repentis reveals chromosomal variations and genome plasticity.</title>
        <authorList>
            <person name="Moolhuijzen P."/>
            <person name="See P.T."/>
            <person name="Hane J.K."/>
            <person name="Shi G."/>
            <person name="Liu Z."/>
            <person name="Oliver R.P."/>
            <person name="Moffat C.S."/>
        </authorList>
    </citation>
    <scope>NUCLEOTIDE SEQUENCE [LARGE SCALE GENOMIC DNA]</scope>
    <source>
        <strain evidence="3">M4</strain>
    </source>
</reference>
<dbReference type="AlphaFoldDB" id="A0A834S1T4"/>
<dbReference type="PANTHER" id="PTHR31438">
    <property type="entry name" value="LYSINE N-ACYLTRANSFERASE C17G9.06C-RELATED"/>
    <property type="match status" value="1"/>
</dbReference>
<evidence type="ECO:0000313" key="3">
    <source>
        <dbReference type="EMBL" id="KAF7573934.1"/>
    </source>
</evidence>
<evidence type="ECO:0000313" key="4">
    <source>
        <dbReference type="Proteomes" id="UP000245464"/>
    </source>
</evidence>
<protein>
    <recommendedName>
        <fullName evidence="5">Reverse transcriptase Ty1/copia-type domain-containing protein</fullName>
    </recommendedName>
</protein>
<dbReference type="InterPro" id="IPR012337">
    <property type="entry name" value="RNaseH-like_sf"/>
</dbReference>
<dbReference type="EMBL" id="NQIK02000002">
    <property type="protein sequence ID" value="KAF7573934.1"/>
    <property type="molecule type" value="Genomic_DNA"/>
</dbReference>
<feature type="compositionally biased region" description="Basic and acidic residues" evidence="2">
    <location>
        <begin position="116"/>
        <end position="133"/>
    </location>
</feature>
<gene>
    <name evidence="3" type="ORF">PtrM4_055570</name>
</gene>
<dbReference type="SUPFAM" id="SSF55729">
    <property type="entry name" value="Acyl-CoA N-acyltransferases (Nat)"/>
    <property type="match status" value="1"/>
</dbReference>
<dbReference type="Pfam" id="PF13523">
    <property type="entry name" value="Acetyltransf_8"/>
    <property type="match status" value="1"/>
</dbReference>
<dbReference type="KEGG" id="ptrr:90955194"/>
<dbReference type="RefSeq" id="XP_065963791.1">
    <property type="nucleotide sequence ID" value="XM_066105164.1"/>
</dbReference>
<dbReference type="Proteomes" id="UP000245464">
    <property type="component" value="Chromosome 2"/>
</dbReference>
<accession>A0A834S1T4</accession>
<dbReference type="GeneID" id="90955194"/>
<dbReference type="PANTHER" id="PTHR31438:SF7">
    <property type="entry name" value="ACYLTRANSFERASE MBTK_IUCB-LIKE CONSERVED DOMAIN-CONTAINING PROTEIN"/>
    <property type="match status" value="1"/>
</dbReference>
<evidence type="ECO:0008006" key="5">
    <source>
        <dbReference type="Google" id="ProtNLM"/>
    </source>
</evidence>
<dbReference type="Gene3D" id="3.40.630.30">
    <property type="match status" value="2"/>
</dbReference>